<reference evidence="2" key="2">
    <citation type="journal article" date="2023" name="Science">
        <title>Genomic signatures of disease resistance in endangered staghorn corals.</title>
        <authorList>
            <person name="Vollmer S.V."/>
            <person name="Selwyn J.D."/>
            <person name="Despard B.A."/>
            <person name="Roesel C.L."/>
        </authorList>
    </citation>
    <scope>NUCLEOTIDE SEQUENCE</scope>
    <source>
        <strain evidence="2">K2</strain>
    </source>
</reference>
<protein>
    <submittedName>
        <fullName evidence="2">Uncharacterized protein</fullName>
    </submittedName>
</protein>
<feature type="compositionally biased region" description="Gly residues" evidence="1">
    <location>
        <begin position="73"/>
        <end position="84"/>
    </location>
</feature>
<proteinExistence type="predicted"/>
<evidence type="ECO:0000313" key="3">
    <source>
        <dbReference type="Proteomes" id="UP001249851"/>
    </source>
</evidence>
<evidence type="ECO:0000313" key="2">
    <source>
        <dbReference type="EMBL" id="KAK2554768.1"/>
    </source>
</evidence>
<gene>
    <name evidence="2" type="ORF">P5673_023737</name>
</gene>
<organism evidence="2 3">
    <name type="scientific">Acropora cervicornis</name>
    <name type="common">Staghorn coral</name>
    <dbReference type="NCBI Taxonomy" id="6130"/>
    <lineage>
        <taxon>Eukaryota</taxon>
        <taxon>Metazoa</taxon>
        <taxon>Cnidaria</taxon>
        <taxon>Anthozoa</taxon>
        <taxon>Hexacorallia</taxon>
        <taxon>Scleractinia</taxon>
        <taxon>Astrocoeniina</taxon>
        <taxon>Acroporidae</taxon>
        <taxon>Acropora</taxon>
    </lineage>
</organism>
<accession>A0AAD9Q4V4</accession>
<reference evidence="2" key="1">
    <citation type="journal article" date="2023" name="G3 (Bethesda)">
        <title>Whole genome assembly and annotation of the endangered Caribbean coral Acropora cervicornis.</title>
        <authorList>
            <person name="Selwyn J.D."/>
            <person name="Vollmer S.V."/>
        </authorList>
    </citation>
    <scope>NUCLEOTIDE SEQUENCE</scope>
    <source>
        <strain evidence="2">K2</strain>
    </source>
</reference>
<sequence length="84" mass="9112">MGTDVTRQLFAIGSVKGIADIDTKKLLRCLIVRPQLENACRIWSLYKLKDNLLLETVTPSPGPQMGAGEVDGDGQGGRARGTWL</sequence>
<evidence type="ECO:0000256" key="1">
    <source>
        <dbReference type="SAM" id="MobiDB-lite"/>
    </source>
</evidence>
<dbReference type="EMBL" id="JARQWQ010000067">
    <property type="protein sequence ID" value="KAK2554768.1"/>
    <property type="molecule type" value="Genomic_DNA"/>
</dbReference>
<dbReference type="AlphaFoldDB" id="A0AAD9Q4V4"/>
<dbReference type="Proteomes" id="UP001249851">
    <property type="component" value="Unassembled WGS sequence"/>
</dbReference>
<comment type="caution">
    <text evidence="2">The sequence shown here is derived from an EMBL/GenBank/DDBJ whole genome shotgun (WGS) entry which is preliminary data.</text>
</comment>
<keyword evidence="3" id="KW-1185">Reference proteome</keyword>
<feature type="region of interest" description="Disordered" evidence="1">
    <location>
        <begin position="59"/>
        <end position="84"/>
    </location>
</feature>
<name>A0AAD9Q4V4_ACRCE</name>